<dbReference type="Proteomes" id="UP000879542">
    <property type="component" value="Unassembled WGS sequence"/>
</dbReference>
<dbReference type="PATRIC" id="fig|1496.1371.peg.2051"/>
<evidence type="ECO:0000256" key="5">
    <source>
        <dbReference type="ARBA" id="ARBA00022839"/>
    </source>
</evidence>
<dbReference type="GO" id="GO:0008855">
    <property type="term" value="F:exodeoxyribonuclease VII activity"/>
    <property type="evidence" value="ECO:0007669"/>
    <property type="project" value="UniProtKB-UniRule"/>
</dbReference>
<dbReference type="SUPFAM" id="SSF116842">
    <property type="entry name" value="XseB-like"/>
    <property type="match status" value="1"/>
</dbReference>
<dbReference type="PANTHER" id="PTHR34137:SF1">
    <property type="entry name" value="EXODEOXYRIBONUCLEASE 7 SMALL SUBUNIT"/>
    <property type="match status" value="1"/>
</dbReference>
<keyword evidence="7" id="KW-0175">Coiled coil</keyword>
<reference evidence="11" key="4">
    <citation type="submission" date="2021-06" db="EMBL/GenBank/DDBJ databases">
        <authorList>
            <consortium name="NCBI Pathogen Detection Project"/>
        </authorList>
    </citation>
    <scope>NUCLEOTIDE SEQUENCE</scope>
    <source>
        <strain evidence="12">Clostridioides</strain>
        <strain evidence="11">HN1000</strain>
    </source>
</reference>
<dbReference type="Gene3D" id="1.10.287.1040">
    <property type="entry name" value="Exonuclease VII, small subunit"/>
    <property type="match status" value="1"/>
</dbReference>
<evidence type="ECO:0000313" key="16">
    <source>
        <dbReference type="Proteomes" id="UP000189137"/>
    </source>
</evidence>
<sequence>MNLTYEEAYKRLESILSELESKNASLDESLSLYEEGISLYKHCNKLLDDAKLKISKFNQLGIEEDFKIEEE</sequence>
<dbReference type="EMBL" id="CAAJVP010000002">
    <property type="protein sequence ID" value="VHX95156.1"/>
    <property type="molecule type" value="Genomic_DNA"/>
</dbReference>
<dbReference type="Proteomes" id="UP000189137">
    <property type="component" value="Unassembled WGS sequence"/>
</dbReference>
<evidence type="ECO:0000313" key="18">
    <source>
        <dbReference type="Proteomes" id="UP000411588"/>
    </source>
</evidence>
<dbReference type="InterPro" id="IPR003761">
    <property type="entry name" value="Exonuc_VII_S"/>
</dbReference>
<comment type="similarity">
    <text evidence="1 6">Belongs to the XseB family.</text>
</comment>
<dbReference type="InterPro" id="IPR037004">
    <property type="entry name" value="Exonuc_VII_ssu_sf"/>
</dbReference>
<keyword evidence="2 6" id="KW-0963">Cytoplasm</keyword>
<dbReference type="GO" id="GO:0005829">
    <property type="term" value="C:cytosol"/>
    <property type="evidence" value="ECO:0007669"/>
    <property type="project" value="TreeGrafter"/>
</dbReference>
<evidence type="ECO:0000256" key="7">
    <source>
        <dbReference type="SAM" id="Coils"/>
    </source>
</evidence>
<evidence type="ECO:0000313" key="11">
    <source>
        <dbReference type="EMBL" id="HBH1542132.1"/>
    </source>
</evidence>
<comment type="function">
    <text evidence="6">Bidirectionally degrades single-stranded DNA into large acid-insoluble oligonucleotides, which are then degraded further into small acid-soluble oligonucleotides.</text>
</comment>
<evidence type="ECO:0000256" key="2">
    <source>
        <dbReference type="ARBA" id="ARBA00022490"/>
    </source>
</evidence>
<organism evidence="9">
    <name type="scientific">Clostridioides difficile</name>
    <name type="common">Peptoclostridium difficile</name>
    <dbReference type="NCBI Taxonomy" id="1496"/>
    <lineage>
        <taxon>Bacteria</taxon>
        <taxon>Bacillati</taxon>
        <taxon>Bacillota</taxon>
        <taxon>Clostridia</taxon>
        <taxon>Peptostreptococcales</taxon>
        <taxon>Peptostreptococcaceae</taxon>
        <taxon>Clostridioides</taxon>
    </lineage>
</organism>
<evidence type="ECO:0000313" key="10">
    <source>
        <dbReference type="EMBL" id="CDT47820.1"/>
    </source>
</evidence>
<dbReference type="RefSeq" id="WP_003428410.1">
    <property type="nucleotide sequence ID" value="NZ_AP025558.1"/>
</dbReference>
<dbReference type="Proteomes" id="UP000878956">
    <property type="component" value="Unassembled WGS sequence"/>
</dbReference>
<accession>A0A031WGP7</accession>
<dbReference type="HAMAP" id="MF_00337">
    <property type="entry name" value="Exonuc_7_S"/>
    <property type="match status" value="1"/>
</dbReference>
<evidence type="ECO:0000256" key="1">
    <source>
        <dbReference type="ARBA" id="ARBA00009998"/>
    </source>
</evidence>
<dbReference type="NCBIfam" id="TIGR01280">
    <property type="entry name" value="xseB"/>
    <property type="match status" value="1"/>
</dbReference>
<dbReference type="EMBL" id="LK932392">
    <property type="protein sequence ID" value="CDS85934.1"/>
    <property type="molecule type" value="Genomic_DNA"/>
</dbReference>
<dbReference type="GO" id="GO:0006308">
    <property type="term" value="P:DNA catabolic process"/>
    <property type="evidence" value="ECO:0007669"/>
    <property type="project" value="UniProtKB-UniRule"/>
</dbReference>
<dbReference type="OMA" id="FCTKKLE"/>
<dbReference type="EC" id="3.1.11.6" evidence="6"/>
<dbReference type="EMBL" id="CAADAN010000004">
    <property type="protein sequence ID" value="VFD31211.1"/>
    <property type="molecule type" value="Genomic_DNA"/>
</dbReference>
<dbReference type="EMBL" id="DAEQIJ010000002">
    <property type="protein sequence ID" value="HBH2618917.1"/>
    <property type="molecule type" value="Genomic_DNA"/>
</dbReference>
<evidence type="ECO:0000256" key="3">
    <source>
        <dbReference type="ARBA" id="ARBA00022722"/>
    </source>
</evidence>
<dbReference type="PANTHER" id="PTHR34137">
    <property type="entry name" value="EXODEOXYRIBONUCLEASE 7 SMALL SUBUNIT"/>
    <property type="match status" value="1"/>
</dbReference>
<evidence type="ECO:0000256" key="4">
    <source>
        <dbReference type="ARBA" id="ARBA00022801"/>
    </source>
</evidence>
<comment type="subcellular location">
    <subcellularLocation>
        <location evidence="6">Cytoplasm</location>
    </subcellularLocation>
</comment>
<evidence type="ECO:0000313" key="12">
    <source>
        <dbReference type="EMBL" id="HBH2618917.1"/>
    </source>
</evidence>
<reference evidence="9" key="1">
    <citation type="submission" date="2014-07" db="EMBL/GenBank/DDBJ databases">
        <authorList>
            <person name="Monot Marc"/>
        </authorList>
    </citation>
    <scope>NUCLEOTIDE SEQUENCE</scope>
    <source>
        <strain evidence="10">7032989</strain>
        <strain evidence="8">7032994</strain>
    </source>
</reference>
<comment type="subunit">
    <text evidence="6">Heterooligomer composed of large and small subunits.</text>
</comment>
<evidence type="ECO:0000313" key="9">
    <source>
        <dbReference type="EMBL" id="CDS86388.1"/>
    </source>
</evidence>
<keyword evidence="5 6" id="KW-0269">Exonuclease</keyword>
<keyword evidence="3 6" id="KW-0540">Nuclease</keyword>
<gene>
    <name evidence="6 9" type="primary">xseB</name>
    <name evidence="10" type="ORF">BN1095_500033</name>
    <name evidence="9" type="ORF">BN1096_560111</name>
    <name evidence="8" type="ORF">BN1097_540113</name>
    <name evidence="11" type="ORF">KRM00_001610</name>
    <name evidence="12" type="ORF">KRQ00_000645</name>
    <name evidence="15" type="ORF">SAMEA1402366_00481</name>
    <name evidence="14" type="ORF">SAMEA1402399_01548</name>
    <name evidence="13" type="ORF">SAMEA3375112_00111</name>
</gene>
<dbReference type="EMBL" id="LK933183">
    <property type="protein sequence ID" value="CDT47820.1"/>
    <property type="molecule type" value="Genomic_DNA"/>
</dbReference>
<feature type="coiled-coil region" evidence="7">
    <location>
        <begin position="2"/>
        <end position="29"/>
    </location>
</feature>
<dbReference type="Pfam" id="PF02609">
    <property type="entry name" value="Exonuc_VII_S"/>
    <property type="match status" value="1"/>
</dbReference>
<dbReference type="KEGG" id="pdf:CD630DERM_12040"/>
<evidence type="ECO:0000313" key="15">
    <source>
        <dbReference type="EMBL" id="VHX95156.1"/>
    </source>
</evidence>
<comment type="catalytic activity">
    <reaction evidence="6">
        <text>Exonucleolytic cleavage in either 5'- to 3'- or 3'- to 5'-direction to yield nucleoside 5'-phosphates.</text>
        <dbReference type="EC" id="3.1.11.6"/>
    </reaction>
</comment>
<protein>
    <recommendedName>
        <fullName evidence="6">Exodeoxyribonuclease 7 small subunit</fullName>
        <ecNumber evidence="6">3.1.11.6</ecNumber>
    </recommendedName>
    <alternativeName>
        <fullName evidence="6">Exodeoxyribonuclease VII small subunit</fullName>
        <shortName evidence="6">Exonuclease VII small subunit</shortName>
    </alternativeName>
</protein>
<evidence type="ECO:0000313" key="13">
    <source>
        <dbReference type="EMBL" id="SJR80197.1"/>
    </source>
</evidence>
<proteinExistence type="inferred from homology"/>
<dbReference type="Proteomes" id="UP000411588">
    <property type="component" value="Unassembled WGS sequence"/>
</dbReference>
<dbReference type="EMBL" id="DAEPXK010000013">
    <property type="protein sequence ID" value="HBH1542132.1"/>
    <property type="molecule type" value="Genomic_DNA"/>
</dbReference>
<reference evidence="11" key="2">
    <citation type="journal article" date="2018" name="Genome Biol.">
        <title>SKESA: strategic k-mer extension for scrupulous assemblies.</title>
        <authorList>
            <person name="Souvorov A."/>
            <person name="Agarwala R."/>
            <person name="Lipman D.J."/>
        </authorList>
    </citation>
    <scope>NUCLEOTIDE SEQUENCE</scope>
    <source>
        <strain evidence="12">Clostridioides</strain>
        <strain evidence="11">HN1000</strain>
    </source>
</reference>
<dbReference type="GO" id="GO:0009318">
    <property type="term" value="C:exodeoxyribonuclease VII complex"/>
    <property type="evidence" value="ECO:0007669"/>
    <property type="project" value="UniProtKB-UniRule"/>
</dbReference>
<dbReference type="Proteomes" id="UP000372533">
    <property type="component" value="Unassembled WGS sequence"/>
</dbReference>
<evidence type="ECO:0000313" key="14">
    <source>
        <dbReference type="EMBL" id="VFD31211.1"/>
    </source>
</evidence>
<evidence type="ECO:0000256" key="6">
    <source>
        <dbReference type="HAMAP-Rule" id="MF_00337"/>
    </source>
</evidence>
<dbReference type="GeneID" id="66353615"/>
<evidence type="ECO:0000313" key="8">
    <source>
        <dbReference type="EMBL" id="CDS85934.1"/>
    </source>
</evidence>
<reference evidence="14 18" key="3">
    <citation type="submission" date="2019-02" db="EMBL/GenBank/DDBJ databases">
        <authorList>
            <consortium name="Pathogen Informatics"/>
        </authorList>
    </citation>
    <scope>NUCLEOTIDE SEQUENCE [LARGE SCALE GENOMIC DNA]</scope>
    <source>
        <strain evidence="18">clo34</strain>
        <strain evidence="14">Clo34</strain>
        <strain evidence="15">Tl291</strain>
        <strain evidence="17">tl291</strain>
        <strain evidence="13 16">VRECD0157</strain>
    </source>
</reference>
<dbReference type="EMBL" id="LK932509">
    <property type="protein sequence ID" value="CDS86388.1"/>
    <property type="molecule type" value="Genomic_DNA"/>
</dbReference>
<evidence type="ECO:0000313" key="17">
    <source>
        <dbReference type="Proteomes" id="UP000372533"/>
    </source>
</evidence>
<dbReference type="EMBL" id="FUPS01000001">
    <property type="protein sequence ID" value="SJR80197.1"/>
    <property type="molecule type" value="Genomic_DNA"/>
</dbReference>
<name>A0A031WGP7_CLODI</name>
<dbReference type="PIRSF" id="PIRSF006488">
    <property type="entry name" value="Exonuc_VII_S"/>
    <property type="match status" value="1"/>
</dbReference>
<dbReference type="AlphaFoldDB" id="A0A031WGP7"/>
<keyword evidence="4 6" id="KW-0378">Hydrolase</keyword>